<evidence type="ECO:0008006" key="2">
    <source>
        <dbReference type="Google" id="ProtNLM"/>
    </source>
</evidence>
<protein>
    <recommendedName>
        <fullName evidence="2">AraC family transcriptional regulator</fullName>
    </recommendedName>
</protein>
<reference evidence="1" key="1">
    <citation type="submission" date="2018-06" db="EMBL/GenBank/DDBJ databases">
        <authorList>
            <person name="Zhirakovskaya E."/>
        </authorList>
    </citation>
    <scope>NUCLEOTIDE SEQUENCE</scope>
</reference>
<dbReference type="AlphaFoldDB" id="A0A3B1AAI8"/>
<dbReference type="EMBL" id="UOFU01000292">
    <property type="protein sequence ID" value="VAX02766.1"/>
    <property type="molecule type" value="Genomic_DNA"/>
</dbReference>
<accession>A0A3B1AAI8</accession>
<proteinExistence type="predicted"/>
<sequence length="181" mass="20399">MQMIRQTVFSLCLLVLTGSLCAQEGGQEPTPATATTQLLHEAGQLFGEIQELAVELEIARQPPPRDQLLVLVSLLPDERFELEAVQVKINGDFAAFHEYSAAEIEALAKGGAHRLLLKRLPAGRHELVARWVGKAHKAKEEEMVREIRWAFRSGETRRVIELELSQGEEQSLPHFSLREWN</sequence>
<evidence type="ECO:0000313" key="1">
    <source>
        <dbReference type="EMBL" id="VAX02766.1"/>
    </source>
</evidence>
<gene>
    <name evidence="1" type="ORF">MNBD_GAMMA20-1554</name>
</gene>
<name>A0A3B1AAI8_9ZZZZ</name>
<organism evidence="1">
    <name type="scientific">hydrothermal vent metagenome</name>
    <dbReference type="NCBI Taxonomy" id="652676"/>
    <lineage>
        <taxon>unclassified sequences</taxon>
        <taxon>metagenomes</taxon>
        <taxon>ecological metagenomes</taxon>
    </lineage>
</organism>